<dbReference type="PANTHER" id="PTHR42786">
    <property type="entry name" value="TRNA/RRNA METHYLTRANSFERASE"/>
    <property type="match status" value="1"/>
</dbReference>
<dbReference type="Proteomes" id="UP000195557">
    <property type="component" value="Unassembled WGS sequence"/>
</dbReference>
<dbReference type="InterPro" id="IPR001537">
    <property type="entry name" value="SpoU_MeTrfase"/>
</dbReference>
<keyword evidence="4" id="KW-0949">S-adenosyl-L-methionine</keyword>
<dbReference type="eggNOG" id="ENOG502SBRF">
    <property type="taxonomic scope" value="Eukaryota"/>
</dbReference>
<evidence type="ECO:0000256" key="2">
    <source>
        <dbReference type="ARBA" id="ARBA00022603"/>
    </source>
</evidence>
<feature type="domain" description="tRNA/rRNA methyltransferase SpoU type" evidence="5">
    <location>
        <begin position="60"/>
        <end position="216"/>
    </location>
</feature>
<reference evidence="6" key="1">
    <citation type="submission" date="2017-04" db="EMBL/GenBank/DDBJ databases">
        <title>Population genomics of picophytoplankton unveils novel chromosome hypervariability.</title>
        <authorList>
            <consortium name="DOE Joint Genome Institute"/>
            <person name="Blanc-Mathieu R."/>
            <person name="Krasovec M."/>
            <person name="Hebrard M."/>
            <person name="Yau S."/>
            <person name="Desgranges E."/>
            <person name="Martin J."/>
            <person name="Schackwitz W."/>
            <person name="Kuo A."/>
            <person name="Salin G."/>
            <person name="Donnadieu C."/>
            <person name="Desdevises Y."/>
            <person name="Sanchez-Ferandin S."/>
            <person name="Moreau H."/>
            <person name="Rivals E."/>
            <person name="Grigoriev I.V."/>
            <person name="Grimsley N."/>
            <person name="Eyre-Walker A."/>
            <person name="Piganeau G."/>
        </authorList>
    </citation>
    <scope>NUCLEOTIDE SEQUENCE [LARGE SCALE GENOMIC DNA]</scope>
    <source>
        <strain evidence="6">RCC 1115</strain>
    </source>
</reference>
<evidence type="ECO:0000256" key="1">
    <source>
        <dbReference type="ARBA" id="ARBA00007228"/>
    </source>
</evidence>
<dbReference type="Pfam" id="PF00588">
    <property type="entry name" value="SpoU_methylase"/>
    <property type="match status" value="1"/>
</dbReference>
<organism evidence="6">
    <name type="scientific">Ostreococcus tauri</name>
    <name type="common">Marine green alga</name>
    <dbReference type="NCBI Taxonomy" id="70448"/>
    <lineage>
        <taxon>Eukaryota</taxon>
        <taxon>Viridiplantae</taxon>
        <taxon>Chlorophyta</taxon>
        <taxon>Mamiellophyceae</taxon>
        <taxon>Mamiellales</taxon>
        <taxon>Bathycoccaceae</taxon>
        <taxon>Ostreococcus</taxon>
    </lineage>
</organism>
<evidence type="ECO:0000256" key="3">
    <source>
        <dbReference type="ARBA" id="ARBA00022679"/>
    </source>
</evidence>
<dbReference type="InterPro" id="IPR029028">
    <property type="entry name" value="Alpha/beta_knot_MTases"/>
</dbReference>
<dbReference type="InterPro" id="IPR004384">
    <property type="entry name" value="RNA_MeTrfase_TrmJ/LasT"/>
</dbReference>
<dbReference type="InterPro" id="IPR029026">
    <property type="entry name" value="tRNA_m1G_MTases_N"/>
</dbReference>
<dbReference type="AlphaFoldDB" id="A0A1Y5II81"/>
<dbReference type="GO" id="GO:0002128">
    <property type="term" value="P:tRNA nucleoside ribose methylation"/>
    <property type="evidence" value="ECO:0007669"/>
    <property type="project" value="TreeGrafter"/>
</dbReference>
<evidence type="ECO:0000259" key="5">
    <source>
        <dbReference type="Pfam" id="PF00588"/>
    </source>
</evidence>
<dbReference type="EMBL" id="KZ155771">
    <property type="protein sequence ID" value="OUS49271.1"/>
    <property type="molecule type" value="Genomic_DNA"/>
</dbReference>
<sequence length="232" mass="24035">MTARVLCARASGGEPRSTRGARRGENVKRDAWADAVKKVLDTSRRSDPARALVHPALGDVAVVFCSPKIASNVGAFARSCAAFECVDLRLVTPACDAGSRAALSAAKGAQGLVRVASSSGTFDTLVEALVGCSSAVAFHPWPSGDVDGAVTFDDLEALADAFPGGDVEGGKLALVFGNEADGLTKEEIAACDAVCTIPMGRLVESLSVTHAGVIALSRYYERRVRAGVVENR</sequence>
<dbReference type="GO" id="GO:0008173">
    <property type="term" value="F:RNA methyltransferase activity"/>
    <property type="evidence" value="ECO:0007669"/>
    <property type="project" value="InterPro"/>
</dbReference>
<accession>A0A1Y5II81</accession>
<dbReference type="Gene3D" id="3.40.1280.10">
    <property type="match status" value="1"/>
</dbReference>
<dbReference type="PANTHER" id="PTHR42786:SF2">
    <property type="entry name" value="TRNA (CYTIDINE_URIDINE-2'-O-)-METHYLTRANSFERASE TRMJ"/>
    <property type="match status" value="1"/>
</dbReference>
<comment type="similarity">
    <text evidence="1">Belongs to the class IV-like SAM-binding methyltransferase superfamily. RNA methyltransferase TrmH family.</text>
</comment>
<dbReference type="CDD" id="cd18093">
    <property type="entry name" value="SpoU-like_TrmJ"/>
    <property type="match status" value="1"/>
</dbReference>
<dbReference type="SUPFAM" id="SSF75217">
    <property type="entry name" value="alpha/beta knot"/>
    <property type="match status" value="1"/>
</dbReference>
<proteinExistence type="inferred from homology"/>
<dbReference type="GO" id="GO:0003723">
    <property type="term" value="F:RNA binding"/>
    <property type="evidence" value="ECO:0007669"/>
    <property type="project" value="InterPro"/>
</dbReference>
<keyword evidence="2 6" id="KW-0489">Methyltransferase</keyword>
<dbReference type="GO" id="GO:0005829">
    <property type="term" value="C:cytosol"/>
    <property type="evidence" value="ECO:0007669"/>
    <property type="project" value="TreeGrafter"/>
</dbReference>
<evidence type="ECO:0000313" key="6">
    <source>
        <dbReference type="EMBL" id="OUS49271.1"/>
    </source>
</evidence>
<name>A0A1Y5II81_OSTTA</name>
<protein>
    <submittedName>
        <fullName evidence="6">RNA methyltransferase TrmH, group 1</fullName>
    </submittedName>
</protein>
<keyword evidence="3 6" id="KW-0808">Transferase</keyword>
<gene>
    <name evidence="6" type="ORF">BE221DRAFT_66737</name>
</gene>
<evidence type="ECO:0000256" key="4">
    <source>
        <dbReference type="ARBA" id="ARBA00022691"/>
    </source>
</evidence>